<gene>
    <name evidence="1" type="ORF">O181_066981</name>
</gene>
<accession>A0A9Q3ERZ7</accession>
<comment type="caution">
    <text evidence="1">The sequence shown here is derived from an EMBL/GenBank/DDBJ whole genome shotgun (WGS) entry which is preliminary data.</text>
</comment>
<dbReference type="EMBL" id="AVOT02033375">
    <property type="protein sequence ID" value="MBW0527266.1"/>
    <property type="molecule type" value="Genomic_DNA"/>
</dbReference>
<protein>
    <recommendedName>
        <fullName evidence="3">DUF4219 domain-containing protein</fullName>
    </recommendedName>
</protein>
<keyword evidence="2" id="KW-1185">Reference proteome</keyword>
<dbReference type="Proteomes" id="UP000765509">
    <property type="component" value="Unassembled WGS sequence"/>
</dbReference>
<reference evidence="1" key="1">
    <citation type="submission" date="2021-03" db="EMBL/GenBank/DDBJ databases">
        <title>Draft genome sequence of rust myrtle Austropuccinia psidii MF-1, a brazilian biotype.</title>
        <authorList>
            <person name="Quecine M.C."/>
            <person name="Pachon D.M.R."/>
            <person name="Bonatelli M.L."/>
            <person name="Correr F.H."/>
            <person name="Franceschini L.M."/>
            <person name="Leite T.F."/>
            <person name="Margarido G.R.A."/>
            <person name="Almeida C.A."/>
            <person name="Ferrarezi J.A."/>
            <person name="Labate C.A."/>
        </authorList>
    </citation>
    <scope>NUCLEOTIDE SEQUENCE</scope>
    <source>
        <strain evidence="1">MF-1</strain>
    </source>
</reference>
<dbReference type="OrthoDB" id="8029976at2759"/>
<proteinExistence type="predicted"/>
<name>A0A9Q3ERZ7_9BASI</name>
<evidence type="ECO:0008006" key="3">
    <source>
        <dbReference type="Google" id="ProtNLM"/>
    </source>
</evidence>
<evidence type="ECO:0000313" key="1">
    <source>
        <dbReference type="EMBL" id="MBW0527266.1"/>
    </source>
</evidence>
<sequence length="115" mass="13319">MPEKPLLNNTSHIPILDGHNYTLWSIMMDVELSARGLREFCHSDTPLSSDPSKLIEWNQDNIEVVQLILSRLHQEIIISIVDRLTVKSAKALWAKITIKFAFQTVTNRGRTWVHW</sequence>
<organism evidence="1 2">
    <name type="scientific">Austropuccinia psidii MF-1</name>
    <dbReference type="NCBI Taxonomy" id="1389203"/>
    <lineage>
        <taxon>Eukaryota</taxon>
        <taxon>Fungi</taxon>
        <taxon>Dikarya</taxon>
        <taxon>Basidiomycota</taxon>
        <taxon>Pucciniomycotina</taxon>
        <taxon>Pucciniomycetes</taxon>
        <taxon>Pucciniales</taxon>
        <taxon>Sphaerophragmiaceae</taxon>
        <taxon>Austropuccinia</taxon>
    </lineage>
</organism>
<dbReference type="AlphaFoldDB" id="A0A9Q3ERZ7"/>
<evidence type="ECO:0000313" key="2">
    <source>
        <dbReference type="Proteomes" id="UP000765509"/>
    </source>
</evidence>